<feature type="compositionally biased region" description="Basic and acidic residues" evidence="1">
    <location>
        <begin position="754"/>
        <end position="769"/>
    </location>
</feature>
<gene>
    <name evidence="2" type="ORF">B9Z65_9107</name>
</gene>
<name>A0A2P8ABQ4_9PEZI</name>
<feature type="region of interest" description="Disordered" evidence="1">
    <location>
        <begin position="594"/>
        <end position="622"/>
    </location>
</feature>
<feature type="region of interest" description="Disordered" evidence="1">
    <location>
        <begin position="726"/>
        <end position="840"/>
    </location>
</feature>
<feature type="compositionally biased region" description="Acidic residues" evidence="1">
    <location>
        <begin position="795"/>
        <end position="840"/>
    </location>
</feature>
<dbReference type="OrthoDB" id="5413003at2759"/>
<sequence length="840" mass="92347">MAEQDSRSSLKHILADDPVEETPKSTRPSPTPRASEAEDATLVSERDQDDDANRDENTPHYSAITQTTRRNANGSVSSVFSGNKIRHLKKEDGVPLWRKDIQYEFLQAIFEDQNKCFTRVSDRSSGHTFAEIYIDTLAQSSKTSKILKEKLVQDHASALTMAMVCLLVNVGRMNTTLNFFPEMRAQLRTYHSIPALQAHQDPHAYKQLQDAPRLKSILKGASEDEPQPGTLEEIKLAKRPRTNPVNLIFVLAQYAPKVTEMHFNPPRDFFDLIMRPTLSSKSRARAFLWLIWWYLESDYALEDAQRNPFGAGSDGENTNGLPIKVPPLEVLTEEQADRENVDTEDEKVFGEQKRKERIAIVASEPSPAMTALKRARKERNIFRPGYVPSEYEGTTTPGRDDGSPAPHGSVHSSAAHRGEYGSEAGSPSPPAGNGVGGAHAAPRLAGEETPSRSMSAPGKPKGPGRGNWRRNKLVPAVGHADHHPSLAPAASSGSQTGTGQRSPSHGGGILPARIAAEILARSGGEHVPTPSHQSSKKLRPLTTHQLAISEYRRSRVRRILERGVQKGQAEARRKRIKEGGMLRAWLRCRTVPSGWDSEEEETRAGREEKEEGARGPLHSGMDFEGEGRLWGRQVGGKGLVMNRPAGGVWMAGFVMPGLKEVEDCGEEYGHLQRVFGRAEGRLEQVGKPPALGSEYLKNKRFVRRKSVVEAYAEELSKDPLDIGARPRLVRKNVGRGRGRGRGRGGMGRGGGSVKVEDGGKDGDGVRDTVEYEDEGMEGEDDEMDVDDTVGHVEDADQGELDEEDRELLGEVDAEESDEGDDDEGDDEEEGAGDEDAMDQS</sequence>
<feature type="region of interest" description="Disordered" evidence="1">
    <location>
        <begin position="1"/>
        <end position="77"/>
    </location>
</feature>
<keyword evidence="3" id="KW-1185">Reference proteome</keyword>
<dbReference type="PANTHER" id="PTHR37287:SF1">
    <property type="entry name" value="INO EIGHTY SUBUNIT 1"/>
    <property type="match status" value="1"/>
</dbReference>
<protein>
    <submittedName>
        <fullName evidence="2">Ino eighty subunit 1</fullName>
    </submittedName>
</protein>
<evidence type="ECO:0000313" key="2">
    <source>
        <dbReference type="EMBL" id="PSK57905.1"/>
    </source>
</evidence>
<evidence type="ECO:0000313" key="3">
    <source>
        <dbReference type="Proteomes" id="UP000243723"/>
    </source>
</evidence>
<accession>A0A2P8ABQ4</accession>
<dbReference type="GO" id="GO:0031011">
    <property type="term" value="C:Ino80 complex"/>
    <property type="evidence" value="ECO:0007669"/>
    <property type="project" value="InterPro"/>
</dbReference>
<feature type="compositionally biased region" description="Gly residues" evidence="1">
    <location>
        <begin position="743"/>
        <end position="752"/>
    </location>
</feature>
<reference evidence="2 3" key="1">
    <citation type="submission" date="2017-05" db="EMBL/GenBank/DDBJ databases">
        <title>Draft genome sequence of Elsinoe australis.</title>
        <authorList>
            <person name="Cheng Q."/>
        </authorList>
    </citation>
    <scope>NUCLEOTIDE SEQUENCE [LARGE SCALE GENOMIC DNA]</scope>
    <source>
        <strain evidence="2 3">NL1</strain>
    </source>
</reference>
<dbReference type="Proteomes" id="UP000243723">
    <property type="component" value="Unassembled WGS sequence"/>
</dbReference>
<dbReference type="PANTHER" id="PTHR37287">
    <property type="entry name" value="INO EIGHTY SUBUNIT 1"/>
    <property type="match status" value="1"/>
</dbReference>
<feature type="compositionally biased region" description="Basic and acidic residues" evidence="1">
    <location>
        <begin position="602"/>
        <end position="613"/>
    </location>
</feature>
<dbReference type="InterPro" id="IPR038014">
    <property type="entry name" value="Ies1"/>
</dbReference>
<evidence type="ECO:0000256" key="1">
    <source>
        <dbReference type="SAM" id="MobiDB-lite"/>
    </source>
</evidence>
<feature type="compositionally biased region" description="Acidic residues" evidence="1">
    <location>
        <begin position="770"/>
        <end position="787"/>
    </location>
</feature>
<comment type="caution">
    <text evidence="2">The sequence shown here is derived from an EMBL/GenBank/DDBJ whole genome shotgun (WGS) entry which is preliminary data.</text>
</comment>
<dbReference type="AlphaFoldDB" id="A0A2P8ABQ4"/>
<feature type="compositionally biased region" description="Low complexity" evidence="1">
    <location>
        <begin position="25"/>
        <end position="34"/>
    </location>
</feature>
<dbReference type="STRING" id="40998.A0A2P8ABQ4"/>
<feature type="compositionally biased region" description="Low complexity" evidence="1">
    <location>
        <begin position="487"/>
        <end position="504"/>
    </location>
</feature>
<feature type="region of interest" description="Disordered" evidence="1">
    <location>
        <begin position="383"/>
        <end position="509"/>
    </location>
</feature>
<feature type="compositionally biased region" description="Polar residues" evidence="1">
    <location>
        <begin position="59"/>
        <end position="77"/>
    </location>
</feature>
<organism evidence="2 3">
    <name type="scientific">Elsinoe australis</name>
    <dbReference type="NCBI Taxonomy" id="40998"/>
    <lineage>
        <taxon>Eukaryota</taxon>
        <taxon>Fungi</taxon>
        <taxon>Dikarya</taxon>
        <taxon>Ascomycota</taxon>
        <taxon>Pezizomycotina</taxon>
        <taxon>Dothideomycetes</taxon>
        <taxon>Dothideomycetidae</taxon>
        <taxon>Myriangiales</taxon>
        <taxon>Elsinoaceae</taxon>
        <taxon>Elsinoe</taxon>
    </lineage>
</organism>
<dbReference type="EMBL" id="NHZQ01000037">
    <property type="protein sequence ID" value="PSK57905.1"/>
    <property type="molecule type" value="Genomic_DNA"/>
</dbReference>
<feature type="compositionally biased region" description="Basic residues" evidence="1">
    <location>
        <begin position="727"/>
        <end position="742"/>
    </location>
</feature>
<proteinExistence type="predicted"/>